<sequence>MAALISTVHVFDEDGIAHVFGPGAEVPDWAARKITNPKAWDELPELKGEEVEIPARGGAGSGAGAWADYAKAKGFEVPADASRDEIIEALDAEGIPTA</sequence>
<dbReference type="EMBL" id="FNTV01000001">
    <property type="protein sequence ID" value="SEE19973.1"/>
    <property type="molecule type" value="Genomic_DNA"/>
</dbReference>
<reference evidence="1 2" key="1">
    <citation type="submission" date="2016-10" db="EMBL/GenBank/DDBJ databases">
        <authorList>
            <person name="de Groot N.N."/>
        </authorList>
    </citation>
    <scope>NUCLEOTIDE SEQUENCE [LARGE SCALE GENOMIC DNA]</scope>
    <source>
        <strain evidence="1 2">DSM 22274</strain>
    </source>
</reference>
<name>A0A1H5GW64_9MICC</name>
<dbReference type="Proteomes" id="UP000182725">
    <property type="component" value="Unassembled WGS sequence"/>
</dbReference>
<evidence type="ECO:0000313" key="2">
    <source>
        <dbReference type="Proteomes" id="UP000182725"/>
    </source>
</evidence>
<organism evidence="1 2">
    <name type="scientific">Arthrobacter alpinus</name>
    <dbReference type="NCBI Taxonomy" id="656366"/>
    <lineage>
        <taxon>Bacteria</taxon>
        <taxon>Bacillati</taxon>
        <taxon>Actinomycetota</taxon>
        <taxon>Actinomycetes</taxon>
        <taxon>Micrococcales</taxon>
        <taxon>Micrococcaceae</taxon>
        <taxon>Arthrobacter</taxon>
    </lineage>
</organism>
<protein>
    <submittedName>
        <fullName evidence="1">Uncharacterized protein</fullName>
    </submittedName>
</protein>
<gene>
    <name evidence="1" type="ORF">SAMN04489740_0866</name>
</gene>
<evidence type="ECO:0000313" key="1">
    <source>
        <dbReference type="EMBL" id="SEE19973.1"/>
    </source>
</evidence>
<dbReference type="AlphaFoldDB" id="A0A1H5GW64"/>
<dbReference type="RefSeq" id="WP_074710729.1">
    <property type="nucleotide sequence ID" value="NZ_FNTV01000001.1"/>
</dbReference>
<accession>A0A1H5GW64</accession>
<proteinExistence type="predicted"/>